<dbReference type="Proteomes" id="UP000792457">
    <property type="component" value="Unassembled WGS sequence"/>
</dbReference>
<evidence type="ECO:0000256" key="5">
    <source>
        <dbReference type="ARBA" id="ARBA00022737"/>
    </source>
</evidence>
<evidence type="ECO:0000256" key="9">
    <source>
        <dbReference type="ARBA" id="ARBA00023273"/>
    </source>
</evidence>
<dbReference type="GO" id="GO:0043014">
    <property type="term" value="F:alpha-tubulin binding"/>
    <property type="evidence" value="ECO:0007669"/>
    <property type="project" value="TreeGrafter"/>
</dbReference>
<dbReference type="PROSITE" id="PS51450">
    <property type="entry name" value="LRR"/>
    <property type="match status" value="4"/>
</dbReference>
<keyword evidence="6" id="KW-0243">Dynein</keyword>
<reference evidence="12" key="2">
    <citation type="submission" date="2017-10" db="EMBL/GenBank/DDBJ databases">
        <title>Ladona fulva Genome sequencing and assembly.</title>
        <authorList>
            <person name="Murali S."/>
            <person name="Richards S."/>
            <person name="Bandaranaike D."/>
            <person name="Bellair M."/>
            <person name="Blankenburg K."/>
            <person name="Chao H."/>
            <person name="Dinh H."/>
            <person name="Doddapaneni H."/>
            <person name="Dugan-Rocha S."/>
            <person name="Elkadiri S."/>
            <person name="Gnanaolivu R."/>
            <person name="Hernandez B."/>
            <person name="Skinner E."/>
            <person name="Javaid M."/>
            <person name="Lee S."/>
            <person name="Li M."/>
            <person name="Ming W."/>
            <person name="Munidasa M."/>
            <person name="Muniz J."/>
            <person name="Nguyen L."/>
            <person name="Hughes D."/>
            <person name="Osuji N."/>
            <person name="Pu L.-L."/>
            <person name="Puazo M."/>
            <person name="Qu C."/>
            <person name="Quiroz J."/>
            <person name="Raj R."/>
            <person name="Weissenberger G."/>
            <person name="Xin Y."/>
            <person name="Zou X."/>
            <person name="Han Y."/>
            <person name="Worley K."/>
            <person name="Muzny D."/>
            <person name="Gibbs R."/>
        </authorList>
    </citation>
    <scope>NUCLEOTIDE SEQUENCE</scope>
    <source>
        <strain evidence="12">Sampled in the wild</strain>
    </source>
</reference>
<keyword evidence="9" id="KW-0966">Cell projection</keyword>
<dbReference type="OrthoDB" id="266138at2759"/>
<dbReference type="GO" id="GO:0036158">
    <property type="term" value="P:outer dynein arm assembly"/>
    <property type="evidence" value="ECO:0007669"/>
    <property type="project" value="TreeGrafter"/>
</dbReference>
<evidence type="ECO:0000256" key="4">
    <source>
        <dbReference type="ARBA" id="ARBA00022701"/>
    </source>
</evidence>
<evidence type="ECO:0000256" key="1">
    <source>
        <dbReference type="ARBA" id="ARBA00004430"/>
    </source>
</evidence>
<dbReference type="GO" id="GO:0005930">
    <property type="term" value="C:axoneme"/>
    <property type="evidence" value="ECO:0007669"/>
    <property type="project" value="UniProtKB-SubCell"/>
</dbReference>
<dbReference type="Gene3D" id="3.80.10.10">
    <property type="entry name" value="Ribonuclease Inhibitor"/>
    <property type="match status" value="1"/>
</dbReference>
<organism evidence="12 13">
    <name type="scientific">Ladona fulva</name>
    <name type="common">Scarce chaser dragonfly</name>
    <name type="synonym">Libellula fulva</name>
    <dbReference type="NCBI Taxonomy" id="123851"/>
    <lineage>
        <taxon>Eukaryota</taxon>
        <taxon>Metazoa</taxon>
        <taxon>Ecdysozoa</taxon>
        <taxon>Arthropoda</taxon>
        <taxon>Hexapoda</taxon>
        <taxon>Insecta</taxon>
        <taxon>Pterygota</taxon>
        <taxon>Palaeoptera</taxon>
        <taxon>Odonata</taxon>
        <taxon>Epiprocta</taxon>
        <taxon>Anisoptera</taxon>
        <taxon>Libelluloidea</taxon>
        <taxon>Libellulidae</taxon>
        <taxon>Ladona</taxon>
    </lineage>
</organism>
<dbReference type="GO" id="GO:0030286">
    <property type="term" value="C:dynein complex"/>
    <property type="evidence" value="ECO:0007669"/>
    <property type="project" value="UniProtKB-KW"/>
</dbReference>
<comment type="caution">
    <text evidence="12">The sequence shown here is derived from an EMBL/GenBank/DDBJ whole genome shotgun (WGS) entry which is preliminary data.</text>
</comment>
<dbReference type="FunFam" id="3.80.10.10:FF:000049">
    <property type="entry name" value="Dynein light chain 1"/>
    <property type="match status" value="1"/>
</dbReference>
<dbReference type="GO" id="GO:0045504">
    <property type="term" value="F:dynein heavy chain binding"/>
    <property type="evidence" value="ECO:0007669"/>
    <property type="project" value="TreeGrafter"/>
</dbReference>
<dbReference type="AlphaFoldDB" id="A0A8K0KGY6"/>
<evidence type="ECO:0000313" key="12">
    <source>
        <dbReference type="EMBL" id="KAG8235021.1"/>
    </source>
</evidence>
<keyword evidence="8" id="KW-0206">Cytoskeleton</keyword>
<keyword evidence="13" id="KW-1185">Reference proteome</keyword>
<dbReference type="InterPro" id="IPR001611">
    <property type="entry name" value="Leu-rich_rpt"/>
</dbReference>
<evidence type="ECO:0000256" key="2">
    <source>
        <dbReference type="ARBA" id="ARBA00022490"/>
    </source>
</evidence>
<evidence type="ECO:0000256" key="8">
    <source>
        <dbReference type="ARBA" id="ARBA00023212"/>
    </source>
</evidence>
<evidence type="ECO:0000256" key="11">
    <source>
        <dbReference type="ARBA" id="ARBA00049760"/>
    </source>
</evidence>
<evidence type="ECO:0000256" key="6">
    <source>
        <dbReference type="ARBA" id="ARBA00023017"/>
    </source>
</evidence>
<sequence>MGVGKTTIKEALKRWEETHNASAAEAKEVLLYFQWPPIEKMDNSLALIPKCEKLSLSTNMIEKIACLAPLKNLKILSLGRNYIKAFTGLEPLADTLEELWISYNLIDKVKGISVLKKLKVLYMSNNLVKEWGEFNKLQELLSLEDLLFVGNPLYEATEEAVWRAEVMKKLPTLQKLDGETCIRDVADEE</sequence>
<dbReference type="InterPro" id="IPR025875">
    <property type="entry name" value="Leu-rich_rpt_4"/>
</dbReference>
<dbReference type="EMBL" id="KZ308866">
    <property type="protein sequence ID" value="KAG8235021.1"/>
    <property type="molecule type" value="Genomic_DNA"/>
</dbReference>
<keyword evidence="3" id="KW-0433">Leucine-rich repeat</keyword>
<dbReference type="PANTHER" id="PTHR15454">
    <property type="entry name" value="NISCHARIN RELATED"/>
    <property type="match status" value="1"/>
</dbReference>
<comment type="similarity">
    <text evidence="10">Belongs to the dynein light chain LC1-type family.</text>
</comment>
<accession>A0A8K0KGY6</accession>
<proteinExistence type="inferred from homology"/>
<dbReference type="InterPro" id="IPR032675">
    <property type="entry name" value="LRR_dom_sf"/>
</dbReference>
<evidence type="ECO:0000256" key="7">
    <source>
        <dbReference type="ARBA" id="ARBA00023175"/>
    </source>
</evidence>
<dbReference type="GO" id="GO:0005874">
    <property type="term" value="C:microtubule"/>
    <property type="evidence" value="ECO:0007669"/>
    <property type="project" value="UniProtKB-KW"/>
</dbReference>
<keyword evidence="7" id="KW-0505">Motor protein</keyword>
<keyword evidence="2" id="KW-0963">Cytoplasm</keyword>
<dbReference type="Pfam" id="PF12799">
    <property type="entry name" value="LRR_4"/>
    <property type="match status" value="1"/>
</dbReference>
<dbReference type="SUPFAM" id="SSF52058">
    <property type="entry name" value="L domain-like"/>
    <property type="match status" value="1"/>
</dbReference>
<dbReference type="SMART" id="SM00365">
    <property type="entry name" value="LRR_SD22"/>
    <property type="match status" value="3"/>
</dbReference>
<name>A0A8K0KGY6_LADFU</name>
<evidence type="ECO:0000313" key="13">
    <source>
        <dbReference type="Proteomes" id="UP000792457"/>
    </source>
</evidence>
<dbReference type="PANTHER" id="PTHR15454:SF73">
    <property type="entry name" value="DYNEIN AXONEMAL LIGHT CHAIN 1"/>
    <property type="match status" value="1"/>
</dbReference>
<protein>
    <recommendedName>
        <fullName evidence="11">Dynein axonemal light chain 1</fullName>
    </recommendedName>
</protein>
<keyword evidence="5" id="KW-0677">Repeat</keyword>
<evidence type="ECO:0000256" key="10">
    <source>
        <dbReference type="ARBA" id="ARBA00049659"/>
    </source>
</evidence>
<comment type="subcellular location">
    <subcellularLocation>
        <location evidence="1">Cytoplasm</location>
        <location evidence="1">Cytoskeleton</location>
        <location evidence="1">Cilium axoneme</location>
    </subcellularLocation>
</comment>
<evidence type="ECO:0000256" key="3">
    <source>
        <dbReference type="ARBA" id="ARBA00022614"/>
    </source>
</evidence>
<gene>
    <name evidence="12" type="ORF">J437_LFUL015072</name>
</gene>
<reference evidence="12" key="1">
    <citation type="submission" date="2013-04" db="EMBL/GenBank/DDBJ databases">
        <authorList>
            <person name="Qu J."/>
            <person name="Murali S.C."/>
            <person name="Bandaranaike D."/>
            <person name="Bellair M."/>
            <person name="Blankenburg K."/>
            <person name="Chao H."/>
            <person name="Dinh H."/>
            <person name="Doddapaneni H."/>
            <person name="Downs B."/>
            <person name="Dugan-Rocha S."/>
            <person name="Elkadiri S."/>
            <person name="Gnanaolivu R.D."/>
            <person name="Hernandez B."/>
            <person name="Javaid M."/>
            <person name="Jayaseelan J.C."/>
            <person name="Lee S."/>
            <person name="Li M."/>
            <person name="Ming W."/>
            <person name="Munidasa M."/>
            <person name="Muniz J."/>
            <person name="Nguyen L."/>
            <person name="Ongeri F."/>
            <person name="Osuji N."/>
            <person name="Pu L.-L."/>
            <person name="Puazo M."/>
            <person name="Qu C."/>
            <person name="Quiroz J."/>
            <person name="Raj R."/>
            <person name="Weissenberger G."/>
            <person name="Xin Y."/>
            <person name="Zou X."/>
            <person name="Han Y."/>
            <person name="Richards S."/>
            <person name="Worley K."/>
            <person name="Muzny D."/>
            <person name="Gibbs R."/>
        </authorList>
    </citation>
    <scope>NUCLEOTIDE SEQUENCE</scope>
    <source>
        <strain evidence="12">Sampled in the wild</strain>
    </source>
</reference>
<keyword evidence="4" id="KW-0493">Microtubule</keyword>